<organism evidence="2">
    <name type="scientific">marine sediment metagenome</name>
    <dbReference type="NCBI Taxonomy" id="412755"/>
    <lineage>
        <taxon>unclassified sequences</taxon>
        <taxon>metagenomes</taxon>
        <taxon>ecological metagenomes</taxon>
    </lineage>
</organism>
<reference evidence="2" key="1">
    <citation type="journal article" date="2014" name="Front. Microbiol.">
        <title>High frequency of phylogenetically diverse reductive dehalogenase-homologous genes in deep subseafloor sedimentary metagenomes.</title>
        <authorList>
            <person name="Kawai M."/>
            <person name="Futagami T."/>
            <person name="Toyoda A."/>
            <person name="Takaki Y."/>
            <person name="Nishi S."/>
            <person name="Hori S."/>
            <person name="Arai W."/>
            <person name="Tsubouchi T."/>
            <person name="Morono Y."/>
            <person name="Uchiyama I."/>
            <person name="Ito T."/>
            <person name="Fujiyama A."/>
            <person name="Inagaki F."/>
            <person name="Takami H."/>
        </authorList>
    </citation>
    <scope>NUCLEOTIDE SEQUENCE</scope>
    <source>
        <strain evidence="2">Expedition CK06-06</strain>
    </source>
</reference>
<dbReference type="EMBL" id="BARS01012315">
    <property type="protein sequence ID" value="GAF98798.1"/>
    <property type="molecule type" value="Genomic_DNA"/>
</dbReference>
<feature type="transmembrane region" description="Helical" evidence="1">
    <location>
        <begin position="98"/>
        <end position="117"/>
    </location>
</feature>
<feature type="transmembrane region" description="Helical" evidence="1">
    <location>
        <begin position="188"/>
        <end position="208"/>
    </location>
</feature>
<dbReference type="Pfam" id="PF16949">
    <property type="entry name" value="ABC_tran_2"/>
    <property type="match status" value="1"/>
</dbReference>
<keyword evidence="1" id="KW-1133">Transmembrane helix</keyword>
<dbReference type="AlphaFoldDB" id="X0TYY1"/>
<keyword evidence="1" id="KW-0812">Transmembrane</keyword>
<feature type="non-terminal residue" evidence="2">
    <location>
        <position position="1"/>
    </location>
</feature>
<dbReference type="InterPro" id="IPR031599">
    <property type="entry name" value="ABC_tran_2"/>
</dbReference>
<protein>
    <submittedName>
        <fullName evidence="2">Uncharacterized protein</fullName>
    </submittedName>
</protein>
<feature type="non-terminal residue" evidence="2">
    <location>
        <position position="223"/>
    </location>
</feature>
<evidence type="ECO:0000313" key="2">
    <source>
        <dbReference type="EMBL" id="GAF98798.1"/>
    </source>
</evidence>
<keyword evidence="1" id="KW-0472">Membrane</keyword>
<comment type="caution">
    <text evidence="2">The sequence shown here is derived from an EMBL/GenBank/DDBJ whole genome shotgun (WGS) entry which is preliminary data.</text>
</comment>
<feature type="transmembrane region" description="Helical" evidence="1">
    <location>
        <begin position="6"/>
        <end position="28"/>
    </location>
</feature>
<name>X0TYY1_9ZZZZ</name>
<feature type="transmembrane region" description="Helical" evidence="1">
    <location>
        <begin position="137"/>
        <end position="154"/>
    </location>
</feature>
<accession>X0TYY1</accession>
<sequence>IGQRNWLPGVGLLAITLGLSVVIFLISLNTAERLYFSGWSSVRTSTRRKRKTRVQPSKSPTRSLLATTAKRLLPAQVQAILIKDLLVLRRDLRNMSQIVTPLILGIVYAVMLVRSGGEPPAGSGEAPAVFMEVLTNLMLYANVGISIFVGWSLLSRLAGMSFSLEGKQYWLLKTAPVSSLRLVTGKYLVAYLPTLSLCWIFLLLMSLLQRVSLDTLAYSLVVV</sequence>
<evidence type="ECO:0000256" key="1">
    <source>
        <dbReference type="SAM" id="Phobius"/>
    </source>
</evidence>
<gene>
    <name evidence="2" type="ORF">S01H1_21998</name>
</gene>
<proteinExistence type="predicted"/>